<feature type="region of interest" description="Disordered" evidence="1">
    <location>
        <begin position="1"/>
        <end position="23"/>
    </location>
</feature>
<protein>
    <submittedName>
        <fullName evidence="2">Uncharacterized protein</fullName>
    </submittedName>
</protein>
<dbReference type="AlphaFoldDB" id="A0A7W3XVW7"/>
<name>A0A7W3XVW7_9ACTN</name>
<evidence type="ECO:0000313" key="3">
    <source>
        <dbReference type="Proteomes" id="UP000530234"/>
    </source>
</evidence>
<reference evidence="3" key="1">
    <citation type="submission" date="2019-10" db="EMBL/GenBank/DDBJ databases">
        <title>Streptomyces sp. nov., a novel actinobacterium isolated from alkaline environment.</title>
        <authorList>
            <person name="Golinska P."/>
        </authorList>
    </citation>
    <scope>NUCLEOTIDE SEQUENCE [LARGE SCALE GENOMIC DNA]</scope>
    <source>
        <strain evidence="3">DSM 42108</strain>
    </source>
</reference>
<gene>
    <name evidence="2" type="ORF">FOE67_07775</name>
</gene>
<evidence type="ECO:0000313" key="2">
    <source>
        <dbReference type="EMBL" id="MBB0229415.1"/>
    </source>
</evidence>
<keyword evidence="3" id="KW-1185">Reference proteome</keyword>
<dbReference type="Proteomes" id="UP000530234">
    <property type="component" value="Unassembled WGS sequence"/>
</dbReference>
<evidence type="ECO:0000256" key="1">
    <source>
        <dbReference type="SAM" id="MobiDB-lite"/>
    </source>
</evidence>
<sequence>MVTTDWGRDTAPHPVSAGRTHRTELERDRLPEVRELVEFGWTLVPDSALWCFLPCLWPAPARTWVPDRSTVWVTETRTDATGRITDVRCVPMGEEERRREEAEVNALLAGAGVPPRPPGRVWLLRPVGDHAGVEAVVEHVLALARPRDLDHLCPGLVELWVDELRRASAAPDRRGGDGR</sequence>
<dbReference type="EMBL" id="VKHS01000120">
    <property type="protein sequence ID" value="MBB0229415.1"/>
    <property type="molecule type" value="Genomic_DNA"/>
</dbReference>
<feature type="compositionally biased region" description="Basic and acidic residues" evidence="1">
    <location>
        <begin position="1"/>
        <end position="11"/>
    </location>
</feature>
<accession>A0A7W3XVW7</accession>
<dbReference type="Pfam" id="PF19381">
    <property type="entry name" value="DUF5956"/>
    <property type="match status" value="1"/>
</dbReference>
<dbReference type="InterPro" id="IPR046000">
    <property type="entry name" value="DUF5956"/>
</dbReference>
<comment type="caution">
    <text evidence="2">The sequence shown here is derived from an EMBL/GenBank/DDBJ whole genome shotgun (WGS) entry which is preliminary data.</text>
</comment>
<proteinExistence type="predicted"/>
<organism evidence="2 3">
    <name type="scientific">Streptomyces calidiresistens</name>
    <dbReference type="NCBI Taxonomy" id="1485586"/>
    <lineage>
        <taxon>Bacteria</taxon>
        <taxon>Bacillati</taxon>
        <taxon>Actinomycetota</taxon>
        <taxon>Actinomycetes</taxon>
        <taxon>Kitasatosporales</taxon>
        <taxon>Streptomycetaceae</taxon>
        <taxon>Streptomyces</taxon>
    </lineage>
</organism>